<dbReference type="FunFam" id="3.40.50.720:FF:000080">
    <property type="entry name" value="Thiazole biosynthesis adenylyltransferase ThiF"/>
    <property type="match status" value="1"/>
</dbReference>
<dbReference type="GO" id="GO:0008146">
    <property type="term" value="F:sulfotransferase activity"/>
    <property type="evidence" value="ECO:0007669"/>
    <property type="project" value="TreeGrafter"/>
</dbReference>
<keyword evidence="3" id="KW-0548">Nucleotidyltransferase</keyword>
<dbReference type="GO" id="GO:0016779">
    <property type="term" value="F:nucleotidyltransferase activity"/>
    <property type="evidence" value="ECO:0007669"/>
    <property type="project" value="UniProtKB-KW"/>
</dbReference>
<dbReference type="PANTHER" id="PTHR10953:SF240">
    <property type="entry name" value="SULFUR CARRIER PROTEIN THIS ADENYLYLTRANSFERASE"/>
    <property type="match status" value="1"/>
</dbReference>
<dbReference type="STRING" id="754436.JCM19237_4675"/>
<dbReference type="Pfam" id="PF00899">
    <property type="entry name" value="ThiF"/>
    <property type="match status" value="1"/>
</dbReference>
<evidence type="ECO:0000313" key="3">
    <source>
        <dbReference type="EMBL" id="GAL05602.1"/>
    </source>
</evidence>
<accession>A0A090RDF2</accession>
<evidence type="ECO:0000313" key="4">
    <source>
        <dbReference type="Proteomes" id="UP000029227"/>
    </source>
</evidence>
<dbReference type="GO" id="GO:0008641">
    <property type="term" value="F:ubiquitin-like modifier activating enzyme activity"/>
    <property type="evidence" value="ECO:0007669"/>
    <property type="project" value="InterPro"/>
</dbReference>
<keyword evidence="3" id="KW-0808">Transferase</keyword>
<dbReference type="eggNOG" id="COG0476">
    <property type="taxonomic scope" value="Bacteria"/>
</dbReference>
<dbReference type="SUPFAM" id="SSF69572">
    <property type="entry name" value="Activating enzymes of the ubiquitin-like proteins"/>
    <property type="match status" value="1"/>
</dbReference>
<evidence type="ECO:0000259" key="2">
    <source>
        <dbReference type="Pfam" id="PF00899"/>
    </source>
</evidence>
<dbReference type="PANTHER" id="PTHR10953">
    <property type="entry name" value="UBIQUITIN-ACTIVATING ENZYME E1"/>
    <property type="match status" value="1"/>
</dbReference>
<dbReference type="AlphaFoldDB" id="A0A090RDF2"/>
<dbReference type="EMBL" id="BBMN01000008">
    <property type="protein sequence ID" value="GAL05602.1"/>
    <property type="molecule type" value="Genomic_DNA"/>
</dbReference>
<proteinExistence type="inferred from homology"/>
<organism evidence="3 4">
    <name type="scientific">Photobacterium aphoticum</name>
    <dbReference type="NCBI Taxonomy" id="754436"/>
    <lineage>
        <taxon>Bacteria</taxon>
        <taxon>Pseudomonadati</taxon>
        <taxon>Pseudomonadota</taxon>
        <taxon>Gammaproteobacteria</taxon>
        <taxon>Vibrionales</taxon>
        <taxon>Vibrionaceae</taxon>
        <taxon>Photobacterium</taxon>
    </lineage>
</organism>
<gene>
    <name evidence="3" type="ORF">JCM19237_4675</name>
</gene>
<dbReference type="CDD" id="cd00757">
    <property type="entry name" value="ThiF_MoeB_HesA_family"/>
    <property type="match status" value="1"/>
</dbReference>
<feature type="domain" description="THIF-type NAD/FAD binding fold" evidence="2">
    <location>
        <begin position="10"/>
        <end position="249"/>
    </location>
</feature>
<dbReference type="GO" id="GO:0005829">
    <property type="term" value="C:cytosol"/>
    <property type="evidence" value="ECO:0007669"/>
    <property type="project" value="TreeGrafter"/>
</dbReference>
<dbReference type="InterPro" id="IPR000594">
    <property type="entry name" value="ThiF_NAD_FAD-bd"/>
</dbReference>
<dbReference type="NCBIfam" id="NF004281">
    <property type="entry name" value="PRK05690.1"/>
    <property type="match status" value="1"/>
</dbReference>
<evidence type="ECO:0000256" key="1">
    <source>
        <dbReference type="ARBA" id="ARBA00009919"/>
    </source>
</evidence>
<dbReference type="GO" id="GO:0004792">
    <property type="term" value="F:thiosulfate-cyanide sulfurtransferase activity"/>
    <property type="evidence" value="ECO:0007669"/>
    <property type="project" value="TreeGrafter"/>
</dbReference>
<dbReference type="Proteomes" id="UP000029227">
    <property type="component" value="Unassembled WGS sequence"/>
</dbReference>
<name>A0A090RDF2_9GAMM</name>
<sequence>MISDQAFLRYSRQIMLPEIGEQGQTDLANAQVLIVGAGGLGSAAALYLAGAGVGQVVIADDDRLEVSNLPRQVLYREADIGQPKAVQAAAQLQALNPLVRVRAVNARLAGERLALEVAQADVVLDCSDNLATRHAVSQACYRARKPLIAGAAIRWHGQLMAFDFRQGQGPCYHCLFPLPDASSSAGSQNCSTGGVAGPVVGNIGTLQALEALKVLTGAGSVAFSRLQNFDGLTLQWQSFHFTQDTSCPVCGPSVSQQEQC</sequence>
<protein>
    <submittedName>
        <fullName evidence="3">Sulfur carrier protein adenylyltransferase ThiF</fullName>
    </submittedName>
</protein>
<reference evidence="3 4" key="1">
    <citation type="journal article" date="2014" name="Genome Announc.">
        <title>Draft Genome Sequences of Two Vibrionaceae Species, Vibrio ponticus C121 and Photobacterium aphoticum C119, Isolated as Coral Reef Microbiota.</title>
        <authorList>
            <person name="Al-saari N."/>
            <person name="Meirelles P.M."/>
            <person name="Mino S."/>
            <person name="Suda W."/>
            <person name="Oshima K."/>
            <person name="Hattori M."/>
            <person name="Ohkuma M."/>
            <person name="Thompson F.L."/>
            <person name="Gomez-Gil B."/>
            <person name="Sawabe T."/>
            <person name="Sawabe T."/>
        </authorList>
    </citation>
    <scope>NUCLEOTIDE SEQUENCE [LARGE SCALE GENOMIC DNA]</scope>
    <source>
        <strain evidence="3 4">JCM 19237</strain>
    </source>
</reference>
<comment type="similarity">
    <text evidence="1">Belongs to the HesA/MoeB/ThiF family.</text>
</comment>
<dbReference type="InterPro" id="IPR035985">
    <property type="entry name" value="Ubiquitin-activating_enz"/>
</dbReference>
<dbReference type="InterPro" id="IPR045886">
    <property type="entry name" value="ThiF/MoeB/HesA"/>
</dbReference>
<dbReference type="Gene3D" id="3.40.50.720">
    <property type="entry name" value="NAD(P)-binding Rossmann-like Domain"/>
    <property type="match status" value="1"/>
</dbReference>
<comment type="caution">
    <text evidence="3">The sequence shown here is derived from an EMBL/GenBank/DDBJ whole genome shotgun (WGS) entry which is preliminary data.</text>
</comment>